<protein>
    <recommendedName>
        <fullName evidence="10">ENTH domain-containing protein</fullName>
    </recommendedName>
</protein>
<dbReference type="GO" id="GO:0005545">
    <property type="term" value="F:1-phosphatidylinositol binding"/>
    <property type="evidence" value="ECO:0007669"/>
    <property type="project" value="InterPro"/>
</dbReference>
<accession>A0A7I8JMC4</accession>
<feature type="region of interest" description="Disordered" evidence="9">
    <location>
        <begin position="331"/>
        <end position="350"/>
    </location>
</feature>
<reference evidence="11 12" key="1">
    <citation type="submission" date="2019-12" db="EMBL/GenBank/DDBJ databases">
        <authorList>
            <person name="Scholz U."/>
            <person name="Mascher M."/>
            <person name="Fiebig A."/>
        </authorList>
    </citation>
    <scope>NUCLEOTIDE SEQUENCE</scope>
</reference>
<evidence type="ECO:0000259" key="10">
    <source>
        <dbReference type="PROSITE" id="PS50942"/>
    </source>
</evidence>
<dbReference type="CDD" id="cd03564">
    <property type="entry name" value="ANTH_N"/>
    <property type="match status" value="1"/>
</dbReference>
<gene>
    <name evidence="11" type="ORF">SI7747_15017687</name>
</gene>
<dbReference type="InterPro" id="IPR011417">
    <property type="entry name" value="ANTH_dom"/>
</dbReference>
<evidence type="ECO:0000256" key="5">
    <source>
        <dbReference type="ARBA" id="ARBA00023034"/>
    </source>
</evidence>
<dbReference type="SUPFAM" id="SSF48464">
    <property type="entry name" value="ENTH/VHS domain"/>
    <property type="match status" value="1"/>
</dbReference>
<dbReference type="InterPro" id="IPR013809">
    <property type="entry name" value="ENTH"/>
</dbReference>
<keyword evidence="8" id="KW-0968">Cytoplasmic vesicle</keyword>
<dbReference type="PANTHER" id="PTHR22951:SF89">
    <property type="entry name" value="OS05G0549000 PROTEIN"/>
    <property type="match status" value="1"/>
</dbReference>
<dbReference type="GO" id="GO:0005905">
    <property type="term" value="C:clathrin-coated pit"/>
    <property type="evidence" value="ECO:0007669"/>
    <property type="project" value="UniProtKB-SubCell"/>
</dbReference>
<dbReference type="GO" id="GO:0048268">
    <property type="term" value="P:clathrin coat assembly"/>
    <property type="evidence" value="ECO:0007669"/>
    <property type="project" value="InterPro"/>
</dbReference>
<dbReference type="GO" id="GO:0072583">
    <property type="term" value="P:clathrin-dependent endocytosis"/>
    <property type="evidence" value="ECO:0007669"/>
    <property type="project" value="InterPro"/>
</dbReference>
<dbReference type="Gene3D" id="1.25.40.90">
    <property type="match status" value="1"/>
</dbReference>
<dbReference type="GO" id="GO:0000149">
    <property type="term" value="F:SNARE binding"/>
    <property type="evidence" value="ECO:0007669"/>
    <property type="project" value="UniProtKB-ARBA"/>
</dbReference>
<organism evidence="11">
    <name type="scientific">Spirodela intermedia</name>
    <name type="common">Intermediate duckweed</name>
    <dbReference type="NCBI Taxonomy" id="51605"/>
    <lineage>
        <taxon>Eukaryota</taxon>
        <taxon>Viridiplantae</taxon>
        <taxon>Streptophyta</taxon>
        <taxon>Embryophyta</taxon>
        <taxon>Tracheophyta</taxon>
        <taxon>Spermatophyta</taxon>
        <taxon>Magnoliopsida</taxon>
        <taxon>Liliopsida</taxon>
        <taxon>Araceae</taxon>
        <taxon>Lemnoideae</taxon>
        <taxon>Spirodela</taxon>
    </lineage>
</organism>
<proteinExistence type="predicted"/>
<evidence type="ECO:0000313" key="12">
    <source>
        <dbReference type="Proteomes" id="UP001189122"/>
    </source>
</evidence>
<dbReference type="InterPro" id="IPR045192">
    <property type="entry name" value="AP180-like"/>
</dbReference>
<evidence type="ECO:0000256" key="2">
    <source>
        <dbReference type="ARBA" id="ARBA00004555"/>
    </source>
</evidence>
<evidence type="ECO:0000256" key="7">
    <source>
        <dbReference type="ARBA" id="ARBA00023176"/>
    </source>
</evidence>
<dbReference type="InterPro" id="IPR014712">
    <property type="entry name" value="ANTH_dom_sf"/>
</dbReference>
<evidence type="ECO:0000313" key="11">
    <source>
        <dbReference type="EMBL" id="CAA2632047.1"/>
    </source>
</evidence>
<dbReference type="AlphaFoldDB" id="A0A7I8JMC4"/>
<keyword evidence="5" id="KW-0333">Golgi apparatus</keyword>
<dbReference type="Gene3D" id="1.20.58.150">
    <property type="entry name" value="ANTH domain"/>
    <property type="match status" value="1"/>
</dbReference>
<evidence type="ECO:0000256" key="4">
    <source>
        <dbReference type="ARBA" id="ARBA00022583"/>
    </source>
</evidence>
<dbReference type="GO" id="GO:0030136">
    <property type="term" value="C:clathrin-coated vesicle"/>
    <property type="evidence" value="ECO:0007669"/>
    <property type="project" value="UniProtKB-SubCell"/>
</dbReference>
<dbReference type="GO" id="GO:0006900">
    <property type="term" value="P:vesicle budding from membrane"/>
    <property type="evidence" value="ECO:0007669"/>
    <property type="project" value="TreeGrafter"/>
</dbReference>
<dbReference type="PROSITE" id="PS50942">
    <property type="entry name" value="ENTH"/>
    <property type="match status" value="1"/>
</dbReference>
<evidence type="ECO:0000256" key="3">
    <source>
        <dbReference type="ARBA" id="ARBA00004600"/>
    </source>
</evidence>
<dbReference type="PANTHER" id="PTHR22951">
    <property type="entry name" value="CLATHRIN ASSEMBLY PROTEIN"/>
    <property type="match status" value="1"/>
</dbReference>
<dbReference type="EMBL" id="LR743602">
    <property type="protein sequence ID" value="CAA2632047.1"/>
    <property type="molecule type" value="Genomic_DNA"/>
</dbReference>
<keyword evidence="4" id="KW-0254">Endocytosis</keyword>
<dbReference type="GO" id="GO:0032050">
    <property type="term" value="F:clathrin heavy chain binding"/>
    <property type="evidence" value="ECO:0007669"/>
    <property type="project" value="TreeGrafter"/>
</dbReference>
<evidence type="ECO:0000256" key="1">
    <source>
        <dbReference type="ARBA" id="ARBA00004132"/>
    </source>
</evidence>
<dbReference type="InterPro" id="IPR048050">
    <property type="entry name" value="ANTH_N_plant"/>
</dbReference>
<evidence type="ECO:0000256" key="8">
    <source>
        <dbReference type="ARBA" id="ARBA00023329"/>
    </source>
</evidence>
<keyword evidence="6" id="KW-0472">Membrane</keyword>
<dbReference type="SUPFAM" id="SSF89009">
    <property type="entry name" value="GAT-like domain"/>
    <property type="match status" value="1"/>
</dbReference>
<name>A0A7I8JMC4_SPIIN</name>
<dbReference type="Pfam" id="PF07651">
    <property type="entry name" value="ANTH"/>
    <property type="match status" value="1"/>
</dbReference>
<dbReference type="InterPro" id="IPR008942">
    <property type="entry name" value="ENTH_VHS"/>
</dbReference>
<sequence>MGTLQTWRKAYGAIKDSTTVGLANLNSDFKDLDVAIVKATNHVERPPKERHLRKILAATSISRPRADVAYCIHALARRLAKTRNWAVALKTLVVIHRTLREGDPTFREELLNFSQRGRVIHLSNFKDDSSPIAWDCSAWVRTYALFLEERLECFRLLRYDVEGERLGKLSQESIKIRSRTSTLNGEDLLEQLPALQQLLYRLIGCQPEGAAIGNYLIQYALALVLKESFKIYCAINDGIISLVDKVFDMPKHEAMKALEIYKRAAQQTGSLSNFYEVCRGLELARNFQFPDLKDLPLSFVVTVEEYVREAPRVVSISREPLEFPERLLLTYKPEEAPPPAEDTTDRHVDKPVPATAEGEVVAVSPPKPEENDLLGLHEFHPDASSIEETNALALAIVPSGTTSANDTSLRGEKGLDPTGWELALVTTPSSSSLPAVESQLAGGLDKLTLDSLYDHAAYMPQQPVYGRPPPNPFMTAVAADPFSASGQVPAPAGVQMALMAQHQQQPMPMMPQANPFLQPAYQPLMNYGPLRTPLATPGSGLSPTIPRRPIRILWEHRADLGALLLHSILGCNCCNNITTLTYARSKRPASPHASSEL</sequence>
<dbReference type="Proteomes" id="UP001189122">
    <property type="component" value="Unassembled WGS sequence"/>
</dbReference>
<evidence type="ECO:0000256" key="6">
    <source>
        <dbReference type="ARBA" id="ARBA00023136"/>
    </source>
</evidence>
<keyword evidence="7" id="KW-0168">Coated pit</keyword>
<dbReference type="GO" id="GO:0005546">
    <property type="term" value="F:phosphatidylinositol-4,5-bisphosphate binding"/>
    <property type="evidence" value="ECO:0007669"/>
    <property type="project" value="TreeGrafter"/>
</dbReference>
<comment type="subcellular location">
    <subcellularLocation>
        <location evidence="1">Cytoplasmic vesicle</location>
        <location evidence="1">Clathrin-coated vesicle</location>
    </subcellularLocation>
    <subcellularLocation>
        <location evidence="2">Golgi apparatus</location>
    </subcellularLocation>
    <subcellularLocation>
        <location evidence="3">Membrane</location>
        <location evidence="3">Clathrin-coated pit</location>
    </subcellularLocation>
</comment>
<dbReference type="FunFam" id="1.20.58.150:FF:000003">
    <property type="entry name" value="Putative clathrin assembly protein"/>
    <property type="match status" value="1"/>
</dbReference>
<dbReference type="EMBL" id="CACRZD030000015">
    <property type="protein sequence ID" value="CAA6671279.1"/>
    <property type="molecule type" value="Genomic_DNA"/>
</dbReference>
<keyword evidence="12" id="KW-1185">Reference proteome</keyword>
<dbReference type="FunFam" id="1.25.40.90:FF:000005">
    <property type="entry name" value="Clathrin assembly protein AP180"/>
    <property type="match status" value="1"/>
</dbReference>
<dbReference type="GO" id="GO:0005794">
    <property type="term" value="C:Golgi apparatus"/>
    <property type="evidence" value="ECO:0007669"/>
    <property type="project" value="UniProtKB-SubCell"/>
</dbReference>
<evidence type="ECO:0000256" key="9">
    <source>
        <dbReference type="SAM" id="MobiDB-lite"/>
    </source>
</evidence>
<feature type="domain" description="ENTH" evidence="10">
    <location>
        <begin position="24"/>
        <end position="161"/>
    </location>
</feature>
<dbReference type="SMART" id="SM00273">
    <property type="entry name" value="ENTH"/>
    <property type="match status" value="1"/>
</dbReference>